<dbReference type="AlphaFoldDB" id="A0A1E4TRH8"/>
<keyword evidence="9" id="KW-1185">Reference proteome</keyword>
<proteinExistence type="predicted"/>
<keyword evidence="3" id="KW-0560">Oxidoreductase</keyword>
<feature type="domain" description="Siroheme biosynthesis protein Met8 C-terminal" evidence="6">
    <location>
        <begin position="202"/>
        <end position="266"/>
    </location>
</feature>
<evidence type="ECO:0000256" key="3">
    <source>
        <dbReference type="ARBA" id="ARBA00023002"/>
    </source>
</evidence>
<dbReference type="Gene3D" id="3.30.160.110">
    <property type="entry name" value="Siroheme synthase, domain 2"/>
    <property type="match status" value="1"/>
</dbReference>
<evidence type="ECO:0000313" key="8">
    <source>
        <dbReference type="EMBL" id="ODV94334.1"/>
    </source>
</evidence>
<gene>
    <name evidence="8" type="ORF">PACTADRAFT_60513</name>
</gene>
<dbReference type="InterPro" id="IPR028161">
    <property type="entry name" value="Met8-like"/>
</dbReference>
<evidence type="ECO:0000256" key="1">
    <source>
        <dbReference type="ARBA" id="ARBA00005010"/>
    </source>
</evidence>
<evidence type="ECO:0000256" key="4">
    <source>
        <dbReference type="ARBA" id="ARBA00023027"/>
    </source>
</evidence>
<dbReference type="GO" id="GO:0004325">
    <property type="term" value="F:ferrochelatase activity"/>
    <property type="evidence" value="ECO:0007669"/>
    <property type="project" value="InterPro"/>
</dbReference>
<accession>A0A1E4TRH8</accession>
<dbReference type="Pfam" id="PF14824">
    <property type="entry name" value="Sirohm_synth_M"/>
    <property type="match status" value="1"/>
</dbReference>
<sequence>MEAKKEIEIPEPNGSLMLAWQVKNRHVLLIGGGEVATSRVKLLLQANAKITIVSPEVSEEIEEFNALGLLHAVIKRKYELSDLTMYERLQQHENQDQVELQLTDTPSECDFKKLEDVIYNKKFALVLTAIPDHELSRIIFYNCKILNLQVNIADRPSICDFYFGAMYRKGSLQIMISSNGKSPRFTRKLKDEKLKPTFDNLNVEKAVENLGSLRQSLRDDKLKGDDNVTIKKRMEWNKVVTDIFSIEEWGSFDNTIVEKILNYYPQYPPKNIQELI</sequence>
<dbReference type="Pfam" id="PF14823">
    <property type="entry name" value="Sirohm_synth_C"/>
    <property type="match status" value="1"/>
</dbReference>
<dbReference type="UniPathway" id="UPA00262">
    <property type="reaction ID" value="UER00222"/>
</dbReference>
<evidence type="ECO:0000313" key="9">
    <source>
        <dbReference type="Proteomes" id="UP000094236"/>
    </source>
</evidence>
<dbReference type="Gene3D" id="3.40.50.720">
    <property type="entry name" value="NAD(P)-binding Rossmann-like Domain"/>
    <property type="match status" value="1"/>
</dbReference>
<protein>
    <recommendedName>
        <fullName evidence="2">precorrin-2 dehydrogenase</fullName>
        <ecNumber evidence="2">1.3.1.76</ecNumber>
    </recommendedName>
</protein>
<dbReference type="Gene3D" id="1.10.3280.10">
    <property type="entry name" value="Siroheme synthase, domain 3"/>
    <property type="match status" value="1"/>
</dbReference>
<evidence type="ECO:0000259" key="7">
    <source>
        <dbReference type="Pfam" id="PF14824"/>
    </source>
</evidence>
<dbReference type="Pfam" id="PF13241">
    <property type="entry name" value="NAD_binding_7"/>
    <property type="match status" value="1"/>
</dbReference>
<dbReference type="GO" id="GO:0019354">
    <property type="term" value="P:siroheme biosynthetic process"/>
    <property type="evidence" value="ECO:0007669"/>
    <property type="project" value="UniProtKB-UniPathway"/>
</dbReference>
<evidence type="ECO:0000256" key="2">
    <source>
        <dbReference type="ARBA" id="ARBA00012400"/>
    </source>
</evidence>
<comment type="pathway">
    <text evidence="1">Porphyrin-containing compound metabolism; siroheme biosynthesis; sirohydrochlorin from precorrin-2: step 1/1.</text>
</comment>
<reference evidence="9" key="1">
    <citation type="submission" date="2016-05" db="EMBL/GenBank/DDBJ databases">
        <title>Comparative genomics of biotechnologically important yeasts.</title>
        <authorList>
            <consortium name="DOE Joint Genome Institute"/>
            <person name="Riley R."/>
            <person name="Haridas S."/>
            <person name="Wolfe K.H."/>
            <person name="Lopes M.R."/>
            <person name="Hittinger C.T."/>
            <person name="Goker M."/>
            <person name="Salamov A."/>
            <person name="Wisecaver J."/>
            <person name="Long T.M."/>
            <person name="Aerts A.L."/>
            <person name="Barry K."/>
            <person name="Choi C."/>
            <person name="Clum A."/>
            <person name="Coughlan A.Y."/>
            <person name="Deshpande S."/>
            <person name="Douglass A.P."/>
            <person name="Hanson S.J."/>
            <person name="Klenk H.-P."/>
            <person name="Labutti K."/>
            <person name="Lapidus A."/>
            <person name="Lindquist E."/>
            <person name="Lipzen A."/>
            <person name="Meier-Kolthoff J.P."/>
            <person name="Ohm R.A."/>
            <person name="Otillar R.P."/>
            <person name="Pangilinan J."/>
            <person name="Peng Y."/>
            <person name="Rokas A."/>
            <person name="Rosa C.A."/>
            <person name="Scheuner C."/>
            <person name="Sibirny A.A."/>
            <person name="Slot J.C."/>
            <person name="Stielow J.B."/>
            <person name="Sun H."/>
            <person name="Kurtzman C.P."/>
            <person name="Blackwell M."/>
            <person name="Grigoriev I.V."/>
            <person name="Jeffries T.W."/>
        </authorList>
    </citation>
    <scope>NUCLEOTIDE SEQUENCE [LARGE SCALE GENOMIC DNA]</scope>
    <source>
        <strain evidence="9">NRRL Y-2460</strain>
    </source>
</reference>
<dbReference type="GO" id="GO:0043115">
    <property type="term" value="F:precorrin-2 dehydrogenase activity"/>
    <property type="evidence" value="ECO:0007669"/>
    <property type="project" value="UniProtKB-EC"/>
</dbReference>
<dbReference type="STRING" id="669874.A0A1E4TRH8"/>
<feature type="domain" description="Siroheme synthase central" evidence="7">
    <location>
        <begin position="170"/>
        <end position="192"/>
    </location>
</feature>
<dbReference type="InterPro" id="IPR028281">
    <property type="entry name" value="Sirohaem_synthase_central"/>
</dbReference>
<dbReference type="PANTHER" id="PTHR35330">
    <property type="entry name" value="SIROHEME BIOSYNTHESIS PROTEIN MET8"/>
    <property type="match status" value="1"/>
</dbReference>
<dbReference type="EMBL" id="KV454016">
    <property type="protein sequence ID" value="ODV94334.1"/>
    <property type="molecule type" value="Genomic_DNA"/>
</dbReference>
<dbReference type="OrthoDB" id="1721126at2759"/>
<evidence type="ECO:0000256" key="5">
    <source>
        <dbReference type="ARBA" id="ARBA00023244"/>
    </source>
</evidence>
<dbReference type="InterPro" id="IPR036291">
    <property type="entry name" value="NAD(P)-bd_dom_sf"/>
</dbReference>
<dbReference type="Proteomes" id="UP000094236">
    <property type="component" value="Unassembled WGS sequence"/>
</dbReference>
<dbReference type="InterPro" id="IPR028162">
    <property type="entry name" value="Met8_C"/>
</dbReference>
<dbReference type="EC" id="1.3.1.76" evidence="2"/>
<name>A0A1E4TRH8_PACTA</name>
<dbReference type="SUPFAM" id="SSF75615">
    <property type="entry name" value="Siroheme synthase middle domains-like"/>
    <property type="match status" value="1"/>
</dbReference>
<dbReference type="SUPFAM" id="SSF51735">
    <property type="entry name" value="NAD(P)-binding Rossmann-fold domains"/>
    <property type="match status" value="1"/>
</dbReference>
<dbReference type="PANTHER" id="PTHR35330:SF1">
    <property type="entry name" value="SIROHEME BIOSYNTHESIS PROTEIN MET8"/>
    <property type="match status" value="1"/>
</dbReference>
<keyword evidence="5" id="KW-0627">Porphyrin biosynthesis</keyword>
<keyword evidence="4" id="KW-0520">NAD</keyword>
<evidence type="ECO:0000259" key="6">
    <source>
        <dbReference type="Pfam" id="PF14823"/>
    </source>
</evidence>
<organism evidence="8 9">
    <name type="scientific">Pachysolen tannophilus NRRL Y-2460</name>
    <dbReference type="NCBI Taxonomy" id="669874"/>
    <lineage>
        <taxon>Eukaryota</taxon>
        <taxon>Fungi</taxon>
        <taxon>Dikarya</taxon>
        <taxon>Ascomycota</taxon>
        <taxon>Saccharomycotina</taxon>
        <taxon>Pichiomycetes</taxon>
        <taxon>Pachysolenaceae</taxon>
        <taxon>Pachysolen</taxon>
    </lineage>
</organism>